<organism evidence="1 2">
    <name type="scientific">Hominenteromicrobium mulieris</name>
    <dbReference type="NCBI Taxonomy" id="2885357"/>
    <lineage>
        <taxon>Bacteria</taxon>
        <taxon>Bacillati</taxon>
        <taxon>Bacillota</taxon>
        <taxon>Clostridia</taxon>
        <taxon>Eubacteriales</taxon>
        <taxon>Oscillospiraceae</taxon>
        <taxon>Hominenteromicrobium</taxon>
    </lineage>
</organism>
<comment type="caution">
    <text evidence="1">The sequence shown here is derived from an EMBL/GenBank/DDBJ whole genome shotgun (WGS) entry which is preliminary data.</text>
</comment>
<accession>A0AAE3AIP0</accession>
<dbReference type="Proteomes" id="UP001199424">
    <property type="component" value="Unassembled WGS sequence"/>
</dbReference>
<gene>
    <name evidence="1" type="ORF">LKD31_00530</name>
</gene>
<evidence type="ECO:0000313" key="1">
    <source>
        <dbReference type="EMBL" id="MCC2135505.1"/>
    </source>
</evidence>
<dbReference type="AlphaFoldDB" id="A0AAE3AIP0"/>
<evidence type="ECO:0000313" key="2">
    <source>
        <dbReference type="Proteomes" id="UP001199424"/>
    </source>
</evidence>
<keyword evidence="2" id="KW-1185">Reference proteome</keyword>
<dbReference type="RefSeq" id="WP_176821243.1">
    <property type="nucleotide sequence ID" value="NZ_JAJEQC010000001.1"/>
</dbReference>
<name>A0AAE3AIP0_9FIRM</name>
<reference evidence="1" key="1">
    <citation type="submission" date="2021-10" db="EMBL/GenBank/DDBJ databases">
        <title>Anaerobic single-cell dispensing facilitates the cultivation of human gut bacteria.</title>
        <authorList>
            <person name="Afrizal A."/>
        </authorList>
    </citation>
    <scope>NUCLEOTIDE SEQUENCE</scope>
    <source>
        <strain evidence="1">CLA-AA-H250</strain>
    </source>
</reference>
<proteinExistence type="predicted"/>
<dbReference type="Pfam" id="PF09148">
    <property type="entry name" value="DUF1934"/>
    <property type="match status" value="1"/>
</dbReference>
<dbReference type="SUPFAM" id="SSF50814">
    <property type="entry name" value="Lipocalins"/>
    <property type="match status" value="1"/>
</dbReference>
<dbReference type="Gene3D" id="2.40.128.20">
    <property type="match status" value="1"/>
</dbReference>
<protein>
    <submittedName>
        <fullName evidence="1">DUF1934 domain-containing protein</fullName>
    </submittedName>
</protein>
<dbReference type="InterPro" id="IPR012674">
    <property type="entry name" value="Calycin"/>
</dbReference>
<dbReference type="InterPro" id="IPR015231">
    <property type="entry name" value="DUF1934"/>
</dbReference>
<dbReference type="EMBL" id="JAJEQC010000001">
    <property type="protein sequence ID" value="MCC2135505.1"/>
    <property type="molecule type" value="Genomic_DNA"/>
</dbReference>
<sequence>MREDYEITIIGRQTIDAQTDEIQVDTLGDYTERGGAKYISYTEYADEAPYNGQLKVLKIENEDTVTMLTPGTPTRLVLEKGKRHKCLYDTGAGVLSLGVYTQTLKHDLSAAGGELCIRYTLDIDTQLSSSNEICVRLRKRDLFNK</sequence>